<sequence length="332" mass="39048">AVKYLYKYVYKGHDKTVIEVNSDISLQKNQNVNEISQYIEAQWISSSEACWRIFGFSMFDMNPSIVRLQLHLLDQQIVNFNEKNKLVEVLMNENNKKTTLTEYFHLNSIDSEAHNYLYAEILTHYVWNIQSKKWTKRKKGNAIGRIYTAYLSENERYYLRLLLNHVRGATSYDDLKHVNGYQCNTFKESAQCRDLLESDKSLHECMSEARQFYIPCALRNLFSIILVFGESEDPKKLWDENFQAMSEDFTMNGIPEGQLRVNAVLKHINQFLQQHNKSIDDYGLPKIDSNYADDQQTLLREELSISIKPENLTKIQTLNETQKNIFNMVIDY</sequence>
<proteinExistence type="predicted"/>
<evidence type="ECO:0000313" key="2">
    <source>
        <dbReference type="Proteomes" id="UP000789366"/>
    </source>
</evidence>
<name>A0ACA9R093_9GLOM</name>
<keyword evidence="2" id="KW-1185">Reference proteome</keyword>
<protein>
    <submittedName>
        <fullName evidence="1">18037_t:CDS:1</fullName>
    </submittedName>
</protein>
<dbReference type="EMBL" id="CAJVPW010054136">
    <property type="protein sequence ID" value="CAG8771174.1"/>
    <property type="molecule type" value="Genomic_DNA"/>
</dbReference>
<feature type="non-terminal residue" evidence="1">
    <location>
        <position position="332"/>
    </location>
</feature>
<dbReference type="Proteomes" id="UP000789366">
    <property type="component" value="Unassembled WGS sequence"/>
</dbReference>
<accession>A0ACA9R093</accession>
<evidence type="ECO:0000313" key="1">
    <source>
        <dbReference type="EMBL" id="CAG8771174.1"/>
    </source>
</evidence>
<gene>
    <name evidence="1" type="ORF">SPELUC_LOCUS15786</name>
</gene>
<feature type="non-terminal residue" evidence="1">
    <location>
        <position position="1"/>
    </location>
</feature>
<comment type="caution">
    <text evidence="1">The sequence shown here is derived from an EMBL/GenBank/DDBJ whole genome shotgun (WGS) entry which is preliminary data.</text>
</comment>
<organism evidence="1 2">
    <name type="scientific">Cetraspora pellucida</name>
    <dbReference type="NCBI Taxonomy" id="1433469"/>
    <lineage>
        <taxon>Eukaryota</taxon>
        <taxon>Fungi</taxon>
        <taxon>Fungi incertae sedis</taxon>
        <taxon>Mucoromycota</taxon>
        <taxon>Glomeromycotina</taxon>
        <taxon>Glomeromycetes</taxon>
        <taxon>Diversisporales</taxon>
        <taxon>Gigasporaceae</taxon>
        <taxon>Cetraspora</taxon>
    </lineage>
</organism>
<reference evidence="1" key="1">
    <citation type="submission" date="2021-06" db="EMBL/GenBank/DDBJ databases">
        <authorList>
            <person name="Kallberg Y."/>
            <person name="Tangrot J."/>
            <person name="Rosling A."/>
        </authorList>
    </citation>
    <scope>NUCLEOTIDE SEQUENCE</scope>
    <source>
        <strain evidence="1">28 12/20/2015</strain>
    </source>
</reference>